<organism evidence="2 3">
    <name type="scientific">Nelumbo nucifera</name>
    <name type="common">Sacred lotus</name>
    <dbReference type="NCBI Taxonomy" id="4432"/>
    <lineage>
        <taxon>Eukaryota</taxon>
        <taxon>Viridiplantae</taxon>
        <taxon>Streptophyta</taxon>
        <taxon>Embryophyta</taxon>
        <taxon>Tracheophyta</taxon>
        <taxon>Spermatophyta</taxon>
        <taxon>Magnoliopsida</taxon>
        <taxon>Proteales</taxon>
        <taxon>Nelumbonaceae</taxon>
        <taxon>Nelumbo</taxon>
    </lineage>
</organism>
<evidence type="ECO:0000313" key="3">
    <source>
        <dbReference type="Proteomes" id="UP000607653"/>
    </source>
</evidence>
<keyword evidence="3" id="KW-1185">Reference proteome</keyword>
<protein>
    <submittedName>
        <fullName evidence="2">Uncharacterized protein</fullName>
    </submittedName>
</protein>
<sequence length="41" mass="4591">MGDDSISTQVTSFISPYLSFLFFSGETQKSKNSKVETRKAK</sequence>
<accession>A0A822YXB5</accession>
<keyword evidence="1" id="KW-0472">Membrane</keyword>
<proteinExistence type="predicted"/>
<evidence type="ECO:0000256" key="1">
    <source>
        <dbReference type="SAM" id="Phobius"/>
    </source>
</evidence>
<keyword evidence="1" id="KW-1133">Transmembrane helix</keyword>
<gene>
    <name evidence="2" type="ORF">HUJ06_007828</name>
</gene>
<evidence type="ECO:0000313" key="2">
    <source>
        <dbReference type="EMBL" id="DAD37187.1"/>
    </source>
</evidence>
<name>A0A822YXB5_NELNU</name>
<keyword evidence="1" id="KW-0812">Transmembrane</keyword>
<dbReference type="EMBL" id="DUZY01000004">
    <property type="protein sequence ID" value="DAD37187.1"/>
    <property type="molecule type" value="Genomic_DNA"/>
</dbReference>
<dbReference type="AlphaFoldDB" id="A0A822YXB5"/>
<comment type="caution">
    <text evidence="2">The sequence shown here is derived from an EMBL/GenBank/DDBJ whole genome shotgun (WGS) entry which is preliminary data.</text>
</comment>
<reference evidence="2 3" key="1">
    <citation type="journal article" date="2020" name="Mol. Biol. Evol.">
        <title>Distinct Expression and Methylation Patterns for Genes with Different Fates following a Single Whole-Genome Duplication in Flowering Plants.</title>
        <authorList>
            <person name="Shi T."/>
            <person name="Rahmani R.S."/>
            <person name="Gugger P.F."/>
            <person name="Wang M."/>
            <person name="Li H."/>
            <person name="Zhang Y."/>
            <person name="Li Z."/>
            <person name="Wang Q."/>
            <person name="Van de Peer Y."/>
            <person name="Marchal K."/>
            <person name="Chen J."/>
        </authorList>
    </citation>
    <scope>NUCLEOTIDE SEQUENCE [LARGE SCALE GENOMIC DNA]</scope>
    <source>
        <tissue evidence="2">Leaf</tissue>
    </source>
</reference>
<feature type="transmembrane region" description="Helical" evidence="1">
    <location>
        <begin position="6"/>
        <end position="24"/>
    </location>
</feature>
<dbReference type="Proteomes" id="UP000607653">
    <property type="component" value="Unassembled WGS sequence"/>
</dbReference>